<name>A0A1I3YUM0_9LACT</name>
<evidence type="ECO:0000256" key="1">
    <source>
        <dbReference type="ARBA" id="ARBA00022553"/>
    </source>
</evidence>
<dbReference type="Pfam" id="PF17941">
    <property type="entry name" value="PP_kinase_C_1"/>
    <property type="match status" value="1"/>
</dbReference>
<feature type="binding site" evidence="6">
    <location>
        <position position="569"/>
    </location>
    <ligand>
        <name>ATP</name>
        <dbReference type="ChEBI" id="CHEBI:30616"/>
    </ligand>
</feature>
<dbReference type="RefSeq" id="WP_091897738.1">
    <property type="nucleotide sequence ID" value="NZ_FOSJ01000025.1"/>
</dbReference>
<feature type="active site" description="Phosphohistidine intermediate" evidence="6">
    <location>
        <position position="440"/>
    </location>
</feature>
<dbReference type="PANTHER" id="PTHR30218">
    <property type="entry name" value="POLYPHOSPHATE KINASE"/>
    <property type="match status" value="1"/>
</dbReference>
<dbReference type="GO" id="GO:0008976">
    <property type="term" value="F:polyphosphate kinase activity"/>
    <property type="evidence" value="ECO:0007669"/>
    <property type="project" value="UniProtKB-UniRule"/>
</dbReference>
<evidence type="ECO:0000256" key="6">
    <source>
        <dbReference type="HAMAP-Rule" id="MF_00347"/>
    </source>
</evidence>
<dbReference type="Gene3D" id="1.20.58.310">
    <property type="entry name" value="Polyphosphate kinase N-terminal domain"/>
    <property type="match status" value="1"/>
</dbReference>
<comment type="similarity">
    <text evidence="6 7">Belongs to the polyphosphate kinase 1 (PPK1) family.</text>
</comment>
<comment type="function">
    <text evidence="6 7">Catalyzes the reversible transfer of the terminal phosphate of ATP to form a long-chain polyphosphate (polyP).</text>
</comment>
<dbReference type="InterPro" id="IPR041108">
    <property type="entry name" value="PP_kinase_C_1"/>
</dbReference>
<keyword evidence="1 6" id="KW-0597">Phosphoprotein</keyword>
<evidence type="ECO:0000259" key="8">
    <source>
        <dbReference type="Pfam" id="PF02503"/>
    </source>
</evidence>
<dbReference type="Pfam" id="PF13089">
    <property type="entry name" value="PP_kinase_N"/>
    <property type="match status" value="1"/>
</dbReference>
<evidence type="ECO:0000313" key="13">
    <source>
        <dbReference type="Proteomes" id="UP000199589"/>
    </source>
</evidence>
<dbReference type="InterPro" id="IPR025198">
    <property type="entry name" value="PPK_N_dom"/>
</dbReference>
<dbReference type="NCBIfam" id="NF003917">
    <property type="entry name" value="PRK05443.1-1"/>
    <property type="match status" value="1"/>
</dbReference>
<keyword evidence="6" id="KW-0460">Magnesium</keyword>
<dbReference type="InterPro" id="IPR003414">
    <property type="entry name" value="PP_kinase"/>
</dbReference>
<protein>
    <recommendedName>
        <fullName evidence="6 7">Polyphosphate kinase</fullName>
        <ecNumber evidence="6 7">2.7.4.1</ecNumber>
    </recommendedName>
    <alternativeName>
        <fullName evidence="6">ATP-polyphosphate phosphotransferase</fullName>
    </alternativeName>
    <alternativeName>
        <fullName evidence="6">Polyphosphoric acid kinase</fullName>
    </alternativeName>
</protein>
<feature type="binding site" evidence="6">
    <location>
        <position position="410"/>
    </location>
    <ligand>
        <name>Mg(2+)</name>
        <dbReference type="ChEBI" id="CHEBI:18420"/>
    </ligand>
</feature>
<dbReference type="NCBIfam" id="NF003918">
    <property type="entry name" value="PRK05443.1-2"/>
    <property type="match status" value="1"/>
</dbReference>
<dbReference type="InterPro" id="IPR025200">
    <property type="entry name" value="PPK_C_dom2"/>
</dbReference>
<comment type="PTM">
    <text evidence="6 7">An intermediate of this reaction is the autophosphorylated ppk in which a phosphate is covalently linked to a histidine residue through a N-P bond.</text>
</comment>
<dbReference type="NCBIfam" id="NF003921">
    <property type="entry name" value="PRK05443.2-2"/>
    <property type="match status" value="1"/>
</dbReference>
<feature type="binding site" evidence="6">
    <location>
        <position position="52"/>
    </location>
    <ligand>
        <name>ATP</name>
        <dbReference type="ChEBI" id="CHEBI:30616"/>
    </ligand>
</feature>
<dbReference type="PANTHER" id="PTHR30218:SF0">
    <property type="entry name" value="POLYPHOSPHATE KINASE"/>
    <property type="match status" value="1"/>
</dbReference>
<keyword evidence="13" id="KW-1185">Reference proteome</keyword>
<feature type="binding site" evidence="6">
    <location>
        <position position="473"/>
    </location>
    <ligand>
        <name>ATP</name>
        <dbReference type="ChEBI" id="CHEBI:30616"/>
    </ligand>
</feature>
<dbReference type="Proteomes" id="UP000199589">
    <property type="component" value="Unassembled WGS sequence"/>
</dbReference>
<dbReference type="GO" id="GO:0009358">
    <property type="term" value="C:polyphosphate kinase complex"/>
    <property type="evidence" value="ECO:0007669"/>
    <property type="project" value="InterPro"/>
</dbReference>
<feature type="domain" description="Polyphosphate kinase C-terminal" evidence="10">
    <location>
        <begin position="508"/>
        <end position="679"/>
    </location>
</feature>
<comment type="cofactor">
    <cofactor evidence="6">
        <name>Mg(2+)</name>
        <dbReference type="ChEBI" id="CHEBI:18420"/>
    </cofactor>
</comment>
<dbReference type="GO" id="GO:0046872">
    <property type="term" value="F:metal ion binding"/>
    <property type="evidence" value="ECO:0007669"/>
    <property type="project" value="UniProtKB-KW"/>
</dbReference>
<dbReference type="SUPFAM" id="SSF140356">
    <property type="entry name" value="PPK N-terminal domain-like"/>
    <property type="match status" value="1"/>
</dbReference>
<dbReference type="PIRSF" id="PIRSF015589">
    <property type="entry name" value="PP_kinase"/>
    <property type="match status" value="1"/>
</dbReference>
<dbReference type="SUPFAM" id="SSF56024">
    <property type="entry name" value="Phospholipase D/nuclease"/>
    <property type="match status" value="2"/>
</dbReference>
<feature type="binding site" evidence="6">
    <location>
        <position position="597"/>
    </location>
    <ligand>
        <name>ATP</name>
        <dbReference type="ChEBI" id="CHEBI:30616"/>
    </ligand>
</feature>
<keyword evidence="2 6" id="KW-0808">Transferase</keyword>
<dbReference type="InterPro" id="IPR036830">
    <property type="entry name" value="PP_kinase_middle_dom_sf"/>
</dbReference>
<organism evidence="12 13">
    <name type="scientific">Marinilactibacillus piezotolerans</name>
    <dbReference type="NCBI Taxonomy" id="258723"/>
    <lineage>
        <taxon>Bacteria</taxon>
        <taxon>Bacillati</taxon>
        <taxon>Bacillota</taxon>
        <taxon>Bacilli</taxon>
        <taxon>Lactobacillales</taxon>
        <taxon>Carnobacteriaceae</taxon>
        <taxon>Marinilactibacillus</taxon>
    </lineage>
</organism>
<dbReference type="EMBL" id="FOSJ01000025">
    <property type="protein sequence ID" value="SFK35480.1"/>
    <property type="molecule type" value="Genomic_DNA"/>
</dbReference>
<evidence type="ECO:0000256" key="7">
    <source>
        <dbReference type="RuleBase" id="RU003800"/>
    </source>
</evidence>
<keyword evidence="6" id="KW-0479">Metal-binding</keyword>
<dbReference type="NCBIfam" id="TIGR03705">
    <property type="entry name" value="poly_P_kin"/>
    <property type="match status" value="1"/>
</dbReference>
<evidence type="ECO:0000256" key="2">
    <source>
        <dbReference type="ARBA" id="ARBA00022679"/>
    </source>
</evidence>
<dbReference type="HAMAP" id="MF_00347">
    <property type="entry name" value="Polyphosphate_kinase"/>
    <property type="match status" value="1"/>
</dbReference>
<dbReference type="Gene3D" id="3.30.1840.10">
    <property type="entry name" value="Polyphosphate kinase middle domain"/>
    <property type="match status" value="1"/>
</dbReference>
<dbReference type="NCBIfam" id="NF003920">
    <property type="entry name" value="PRK05443.2-1"/>
    <property type="match status" value="1"/>
</dbReference>
<evidence type="ECO:0000256" key="4">
    <source>
        <dbReference type="ARBA" id="ARBA00022777"/>
    </source>
</evidence>
<feature type="domain" description="Polyphosphate kinase N-terminal" evidence="9">
    <location>
        <begin position="14"/>
        <end position="118"/>
    </location>
</feature>
<dbReference type="STRING" id="258723.GCA_900169305_01225"/>
<reference evidence="13" key="1">
    <citation type="submission" date="2016-10" db="EMBL/GenBank/DDBJ databases">
        <authorList>
            <person name="Varghese N."/>
            <person name="Submissions S."/>
        </authorList>
    </citation>
    <scope>NUCLEOTIDE SEQUENCE [LARGE SCALE GENOMIC DNA]</scope>
    <source>
        <strain evidence="13">DSM 16108</strain>
    </source>
</reference>
<keyword evidence="5 6" id="KW-0067">ATP-binding</keyword>
<feature type="domain" description="Polyphosphate kinase C-terminal" evidence="11">
    <location>
        <begin position="338"/>
        <end position="501"/>
    </location>
</feature>
<keyword evidence="3 6" id="KW-0547">Nucleotide-binding</keyword>
<evidence type="ECO:0000259" key="9">
    <source>
        <dbReference type="Pfam" id="PF13089"/>
    </source>
</evidence>
<evidence type="ECO:0000259" key="11">
    <source>
        <dbReference type="Pfam" id="PF17941"/>
    </source>
</evidence>
<dbReference type="InterPro" id="IPR036832">
    <property type="entry name" value="PPK_N_dom_sf"/>
</dbReference>
<dbReference type="Pfam" id="PF13090">
    <property type="entry name" value="PP_kinase_C"/>
    <property type="match status" value="1"/>
</dbReference>
<dbReference type="GO" id="GO:0005524">
    <property type="term" value="F:ATP binding"/>
    <property type="evidence" value="ECO:0007669"/>
    <property type="project" value="UniProtKB-KW"/>
</dbReference>
<proteinExistence type="inferred from homology"/>
<dbReference type="OrthoDB" id="9761456at2"/>
<evidence type="ECO:0000256" key="3">
    <source>
        <dbReference type="ARBA" id="ARBA00022741"/>
    </source>
</evidence>
<feature type="binding site" evidence="6">
    <location>
        <position position="380"/>
    </location>
    <ligand>
        <name>Mg(2+)</name>
        <dbReference type="ChEBI" id="CHEBI:18420"/>
    </ligand>
</feature>
<gene>
    <name evidence="6" type="primary">ppk</name>
    <name evidence="12" type="ORF">SAMN04488569_102527</name>
</gene>
<evidence type="ECO:0000259" key="10">
    <source>
        <dbReference type="Pfam" id="PF13090"/>
    </source>
</evidence>
<comment type="catalytic activity">
    <reaction evidence="6 7">
        <text>[phosphate](n) + ATP = [phosphate](n+1) + ADP</text>
        <dbReference type="Rhea" id="RHEA:19573"/>
        <dbReference type="Rhea" id="RHEA-COMP:9859"/>
        <dbReference type="Rhea" id="RHEA-COMP:14280"/>
        <dbReference type="ChEBI" id="CHEBI:16838"/>
        <dbReference type="ChEBI" id="CHEBI:30616"/>
        <dbReference type="ChEBI" id="CHEBI:456216"/>
        <dbReference type="EC" id="2.7.4.1"/>
    </reaction>
</comment>
<accession>A0A1I3YUM0</accession>
<dbReference type="GO" id="GO:0006799">
    <property type="term" value="P:polyphosphate biosynthetic process"/>
    <property type="evidence" value="ECO:0007669"/>
    <property type="project" value="UniProtKB-UniRule"/>
</dbReference>
<feature type="domain" description="Polyphosphate kinase middle" evidence="8">
    <location>
        <begin position="133"/>
        <end position="307"/>
    </location>
</feature>
<keyword evidence="4 6" id="KW-0418">Kinase</keyword>
<dbReference type="Gene3D" id="3.30.870.10">
    <property type="entry name" value="Endonuclease Chain A"/>
    <property type="match status" value="2"/>
</dbReference>
<sequence length="686" mass="79622">MQYQSIDLHNPKYYQNRELSWLDFNERVLAEAEDSTNPLLEKLTFLSIGSSNSDEFFKVRVAGLQDQLKLGVDETDTKKQWSPEKQLEEISKRNKDIVRYQYDLYNQKLAELAEKNILFKHIEDLNESELHQTTAIFRKHIKPAITPFGVDAYRPFPHLNDGVIHLFVRLKKSGSPFIAILPVPLLIERFHILEENDKKIILFTEEILFKFLNELFTGYNVEYSFTFRITRNADLELKEEGADDLLSVIEDYLLKRKNGRAVRLEVDVRTASSTFKEDVTYLMEELDLLKRDVYEISGPLDLTVLSDIASQLKPTLLTESFQKFTPEYPSILNKQTVYELSEKQDIFLHHPFDSFQPVIDLVRQAVEDPNTIAIKQTLYRVSDESPFIEALKKAARKDIQVTVLVELKARFDEANNVHWAKELEESGAHILYGIKNLKTHSKATLIVKKDHRGFKRYAHLGTGNYNEQTARLYTDMGIITTNEKLTQDVADFFNYLSGYSKQPIYNYLHVSPFEMRDSFIDNIEKEITLHKHYGNGHIIAKMNSLTDKKMIIKLFEASQAGVKVDLIIRGICCLIPGIPGVSENIKVHSIVGRFLEHSRVYYFYQNGNKELYLSSADMMTRNMIKRVELAFPIIEEKWKKYVINILKLYMYDNTKAWILGADGRYTKAVPNKAKPVCSQNQLINYF</sequence>
<dbReference type="InterPro" id="IPR024953">
    <property type="entry name" value="PP_kinase_middle"/>
</dbReference>
<dbReference type="Pfam" id="PF02503">
    <property type="entry name" value="PP_kinase"/>
    <property type="match status" value="1"/>
</dbReference>
<dbReference type="SUPFAM" id="SSF143724">
    <property type="entry name" value="PHP14-like"/>
    <property type="match status" value="1"/>
</dbReference>
<evidence type="ECO:0000313" key="12">
    <source>
        <dbReference type="EMBL" id="SFK35480.1"/>
    </source>
</evidence>
<dbReference type="CDD" id="cd09168">
    <property type="entry name" value="PLDc_PaPPK1_C2_like"/>
    <property type="match status" value="1"/>
</dbReference>
<evidence type="ECO:0000256" key="5">
    <source>
        <dbReference type="ARBA" id="ARBA00022840"/>
    </source>
</evidence>
<dbReference type="EC" id="2.7.4.1" evidence="6 7"/>
<dbReference type="AlphaFoldDB" id="A0A1I3YUM0"/>